<protein>
    <submittedName>
        <fullName evidence="1">Uncharacterized protein</fullName>
    </submittedName>
</protein>
<gene>
    <name evidence="1" type="ORF">GJ700_07685</name>
</gene>
<name>A0A7X2IKM5_9BURK</name>
<dbReference type="AlphaFoldDB" id="A0A7X2IKM5"/>
<dbReference type="Proteomes" id="UP000446768">
    <property type="component" value="Unassembled WGS sequence"/>
</dbReference>
<evidence type="ECO:0000313" key="1">
    <source>
        <dbReference type="EMBL" id="MRV71605.1"/>
    </source>
</evidence>
<keyword evidence="2" id="KW-1185">Reference proteome</keyword>
<comment type="caution">
    <text evidence="1">The sequence shown here is derived from an EMBL/GenBank/DDBJ whole genome shotgun (WGS) entry which is preliminary data.</text>
</comment>
<reference evidence="1 2" key="1">
    <citation type="submission" date="2019-11" db="EMBL/GenBank/DDBJ databases">
        <title>Novel species isolated from a subtropical stream in China.</title>
        <authorList>
            <person name="Lu H."/>
        </authorList>
    </citation>
    <scope>NUCLEOTIDE SEQUENCE [LARGE SCALE GENOMIC DNA]</scope>
    <source>
        <strain evidence="1 2">FT92W</strain>
    </source>
</reference>
<sequence>MKNLILEKTDQVRWYTNMRDVFDAANIAPQDYDWYVSDIETNWRPPEFSPDDQWFTGDELAAFLRAHEVQFIWAVFSAVPKGLRPKPDPAPYVEDNPRYWDGTEPEPQLEGALFEIACWDSSGTILINLPEQAIHSFLMRYPDAKPLATARS</sequence>
<evidence type="ECO:0000313" key="2">
    <source>
        <dbReference type="Proteomes" id="UP000446768"/>
    </source>
</evidence>
<dbReference type="EMBL" id="WKJJ01000004">
    <property type="protein sequence ID" value="MRV71605.1"/>
    <property type="molecule type" value="Genomic_DNA"/>
</dbReference>
<organism evidence="1 2">
    <name type="scientific">Pseudoduganella rivuli</name>
    <dbReference type="NCBI Taxonomy" id="2666085"/>
    <lineage>
        <taxon>Bacteria</taxon>
        <taxon>Pseudomonadati</taxon>
        <taxon>Pseudomonadota</taxon>
        <taxon>Betaproteobacteria</taxon>
        <taxon>Burkholderiales</taxon>
        <taxon>Oxalobacteraceae</taxon>
        <taxon>Telluria group</taxon>
        <taxon>Pseudoduganella</taxon>
    </lineage>
</organism>
<proteinExistence type="predicted"/>
<accession>A0A7X2IKM5</accession>